<dbReference type="OrthoDB" id="1859317at2759"/>
<dbReference type="Gramene" id="TVT99947">
    <property type="protein sequence ID" value="TVT99947"/>
    <property type="gene ID" value="EJB05_54662"/>
</dbReference>
<dbReference type="Proteomes" id="UP000324897">
    <property type="component" value="Unassembled WGS sequence"/>
</dbReference>
<evidence type="ECO:0000313" key="1">
    <source>
        <dbReference type="EMBL" id="TVT99947.1"/>
    </source>
</evidence>
<reference evidence="1 2" key="1">
    <citation type="journal article" date="2019" name="Sci. Rep.">
        <title>A high-quality genome of Eragrostis curvula grass provides insights into Poaceae evolution and supports new strategies to enhance forage quality.</title>
        <authorList>
            <person name="Carballo J."/>
            <person name="Santos B.A.C.M."/>
            <person name="Zappacosta D."/>
            <person name="Garbus I."/>
            <person name="Selva J.P."/>
            <person name="Gallo C.A."/>
            <person name="Diaz A."/>
            <person name="Albertini E."/>
            <person name="Caccamo M."/>
            <person name="Echenique V."/>
        </authorList>
    </citation>
    <scope>NUCLEOTIDE SEQUENCE [LARGE SCALE GENOMIC DNA]</scope>
    <source>
        <strain evidence="2">cv. Victoria</strain>
        <tissue evidence="1">Leaf</tissue>
    </source>
</reference>
<dbReference type="PANTHER" id="PTHR47482">
    <property type="entry name" value="OS11G0632001 PROTEIN"/>
    <property type="match status" value="1"/>
</dbReference>
<gene>
    <name evidence="1" type="ORF">EJB05_54662</name>
</gene>
<proteinExistence type="predicted"/>
<name>A0A5J9SLR6_9POAL</name>
<protein>
    <submittedName>
        <fullName evidence="1">Uncharacterized protein</fullName>
    </submittedName>
</protein>
<feature type="non-terminal residue" evidence="1">
    <location>
        <position position="1"/>
    </location>
</feature>
<organism evidence="1 2">
    <name type="scientific">Eragrostis curvula</name>
    <name type="common">weeping love grass</name>
    <dbReference type="NCBI Taxonomy" id="38414"/>
    <lineage>
        <taxon>Eukaryota</taxon>
        <taxon>Viridiplantae</taxon>
        <taxon>Streptophyta</taxon>
        <taxon>Embryophyta</taxon>
        <taxon>Tracheophyta</taxon>
        <taxon>Spermatophyta</taxon>
        <taxon>Magnoliopsida</taxon>
        <taxon>Liliopsida</taxon>
        <taxon>Poales</taxon>
        <taxon>Poaceae</taxon>
        <taxon>PACMAD clade</taxon>
        <taxon>Chloridoideae</taxon>
        <taxon>Eragrostideae</taxon>
        <taxon>Eragrostidinae</taxon>
        <taxon>Eragrostis</taxon>
    </lineage>
</organism>
<dbReference type="AlphaFoldDB" id="A0A5J9SLR6"/>
<evidence type="ECO:0000313" key="2">
    <source>
        <dbReference type="Proteomes" id="UP000324897"/>
    </source>
</evidence>
<keyword evidence="2" id="KW-1185">Reference proteome</keyword>
<dbReference type="EMBL" id="RWGY01000655">
    <property type="protein sequence ID" value="TVT99947.1"/>
    <property type="molecule type" value="Genomic_DNA"/>
</dbReference>
<comment type="caution">
    <text evidence="1">The sequence shown here is derived from an EMBL/GenBank/DDBJ whole genome shotgun (WGS) entry which is preliminary data.</text>
</comment>
<sequence length="353" mass="39879">MLLVNPVPPPSFPVPPAFLVFCHRYPATGNHETAGTKRWPKWIAPPDCRKPRNMGTIEMAMRNSKNRSTEFIFEPILGMVFDSRAEAYQFYNLYSWEADFSNRFGTSSRNRGNKYGTMQELVCEREVMIHTGATRIPECHIMKRWKRFARDTLYPDLVGQDSESVADQLKQNLLYGDSLDLVRRANKDSEIHDTVAQNIRSAKQEIERLMEWRSKQPGTDEDADLRCLSSSSLPTPKLHTQLESEIPTVLTIVYRVQQQLAAIIYIIQILIKTEKVEQQLNAKDSSPTVRPGYGEQWSSIAAVVDRFLVGELAPSMDPKALSLELGDSSPALETRVRICGGTENSSLSLQGGD</sequence>
<accession>A0A5J9SLR6</accession>
<dbReference type="PANTHER" id="PTHR47482:SF5">
    <property type="entry name" value="FAR1 DOMAIN-CONTAINING PROTEIN"/>
    <property type="match status" value="1"/>
</dbReference>